<feature type="domain" description="Bacterial surface antigen (D15)" evidence="3">
    <location>
        <begin position="122"/>
        <end position="213"/>
    </location>
</feature>
<evidence type="ECO:0000256" key="2">
    <source>
        <dbReference type="ARBA" id="ARBA00023136"/>
    </source>
</evidence>
<dbReference type="EMBL" id="HBHW01008840">
    <property type="protein sequence ID" value="CAE0038637.1"/>
    <property type="molecule type" value="Transcribed_RNA"/>
</dbReference>
<sequence>MEAEIIESQLEKALEADLQIGGVQVVGCKRTRPEFLEWILRLSGQGDTFGSILENLTEVIDAVKQTDTFESVEAYLEESKDKGKTDVIFTLEEKQRTSITLGTESGGTFGDTTVGGSFHVRNVFGRLETLRANAGSSPTSVTSSASSSMGSKNYFSLEFTKPFLFDLASSLGFRLYSSEEKISYSVDKYGADVILSLPLLTLSYEASWRKVSILRA</sequence>
<evidence type="ECO:0000259" key="3">
    <source>
        <dbReference type="Pfam" id="PF01103"/>
    </source>
</evidence>
<comment type="subcellular location">
    <subcellularLocation>
        <location evidence="1">Membrane</location>
    </subcellularLocation>
</comment>
<accession>A0A7S2ZFM5</accession>
<dbReference type="AlphaFoldDB" id="A0A7S2ZFM5"/>
<name>A0A7S2ZFM5_9RHOD</name>
<evidence type="ECO:0000313" key="4">
    <source>
        <dbReference type="EMBL" id="CAE0038637.1"/>
    </source>
</evidence>
<reference evidence="4" key="1">
    <citation type="submission" date="2021-01" db="EMBL/GenBank/DDBJ databases">
        <authorList>
            <person name="Corre E."/>
            <person name="Pelletier E."/>
            <person name="Niang G."/>
            <person name="Scheremetjew M."/>
            <person name="Finn R."/>
            <person name="Kale V."/>
            <person name="Holt S."/>
            <person name="Cochrane G."/>
            <person name="Meng A."/>
            <person name="Brown T."/>
            <person name="Cohen L."/>
        </authorList>
    </citation>
    <scope>NUCLEOTIDE SEQUENCE</scope>
    <source>
        <strain evidence="4">CCMP 769</strain>
    </source>
</reference>
<dbReference type="InterPro" id="IPR000184">
    <property type="entry name" value="Bac_surfAg_D15"/>
</dbReference>
<keyword evidence="2" id="KW-0472">Membrane</keyword>
<dbReference type="GO" id="GO:0019867">
    <property type="term" value="C:outer membrane"/>
    <property type="evidence" value="ECO:0007669"/>
    <property type="project" value="InterPro"/>
</dbReference>
<dbReference type="Pfam" id="PF01103">
    <property type="entry name" value="Omp85"/>
    <property type="match status" value="1"/>
</dbReference>
<organism evidence="4">
    <name type="scientific">Rhodosorus marinus</name>
    <dbReference type="NCBI Taxonomy" id="101924"/>
    <lineage>
        <taxon>Eukaryota</taxon>
        <taxon>Rhodophyta</taxon>
        <taxon>Stylonematophyceae</taxon>
        <taxon>Stylonematales</taxon>
        <taxon>Stylonemataceae</taxon>
        <taxon>Rhodosorus</taxon>
    </lineage>
</organism>
<evidence type="ECO:0000256" key="1">
    <source>
        <dbReference type="ARBA" id="ARBA00004370"/>
    </source>
</evidence>
<dbReference type="Gene3D" id="2.40.160.50">
    <property type="entry name" value="membrane protein fhac: a member of the omp85/tpsb transporter family"/>
    <property type="match status" value="1"/>
</dbReference>
<dbReference type="Gene3D" id="3.10.20.310">
    <property type="entry name" value="membrane protein fhac"/>
    <property type="match status" value="1"/>
</dbReference>
<gene>
    <name evidence="4" type="ORF">RMAR00112_LOCUS6596</name>
</gene>
<proteinExistence type="predicted"/>
<protein>
    <recommendedName>
        <fullName evidence="3">Bacterial surface antigen (D15) domain-containing protein</fullName>
    </recommendedName>
</protein>